<accession>A0A345SXT7</accession>
<name>A0A345SXT7_9ACTN</name>
<dbReference type="KEGG" id="stri:C7M71_014985"/>
<dbReference type="EMBL" id="CP031264">
    <property type="protein sequence ID" value="AXI78542.1"/>
    <property type="molecule type" value="Genomic_DNA"/>
</dbReference>
<keyword evidence="2" id="KW-1185">Reference proteome</keyword>
<proteinExistence type="predicted"/>
<gene>
    <name evidence="1" type="ORF">C7M71_014985</name>
</gene>
<dbReference type="AlphaFoldDB" id="A0A345SXT7"/>
<reference evidence="2" key="1">
    <citation type="submission" date="2018-07" db="EMBL/GenBank/DDBJ databases">
        <title>Streptacidiphilus bronchialis DSM 106435 chromosome.</title>
        <authorList>
            <person name="Batra D."/>
            <person name="Gulvik C.A."/>
        </authorList>
    </citation>
    <scope>NUCLEOTIDE SEQUENCE [LARGE SCALE GENOMIC DNA]</scope>
    <source>
        <strain evidence="2">DSM 106435</strain>
    </source>
</reference>
<organism evidence="1 2">
    <name type="scientific">Peterkaempfera bronchialis</name>
    <dbReference type="NCBI Taxonomy" id="2126346"/>
    <lineage>
        <taxon>Bacteria</taxon>
        <taxon>Bacillati</taxon>
        <taxon>Actinomycetota</taxon>
        <taxon>Actinomycetes</taxon>
        <taxon>Kitasatosporales</taxon>
        <taxon>Streptomycetaceae</taxon>
        <taxon>Peterkaempfera</taxon>
    </lineage>
</organism>
<evidence type="ECO:0000313" key="1">
    <source>
        <dbReference type="EMBL" id="AXI78542.1"/>
    </source>
</evidence>
<dbReference type="Proteomes" id="UP000249340">
    <property type="component" value="Chromosome"/>
</dbReference>
<evidence type="ECO:0000313" key="2">
    <source>
        <dbReference type="Proteomes" id="UP000249340"/>
    </source>
</evidence>
<sequence length="109" mass="11543">MFPPAASSWANQLSPVDRGILRRFRVTGVALGLAFDLLRVPSVLQVVLALLGDGCGLDLVALLRDGELPLDELPLLESPQGVRLARLDLATGVGGDPAQQFGLDLGWSQ</sequence>
<protein>
    <submittedName>
        <fullName evidence="1">Uncharacterized protein</fullName>
    </submittedName>
</protein>